<name>A0A2W2AFV1_9BACT</name>
<dbReference type="Gene3D" id="3.40.50.1820">
    <property type="entry name" value="alpha/beta hydrolase"/>
    <property type="match status" value="1"/>
</dbReference>
<evidence type="ECO:0000313" key="3">
    <source>
        <dbReference type="Proteomes" id="UP000248745"/>
    </source>
</evidence>
<accession>A0A2W2AFV1</accession>
<dbReference type="InterPro" id="IPR029058">
    <property type="entry name" value="AB_hydrolase_fold"/>
</dbReference>
<comment type="caution">
    <text evidence="2">The sequence shown here is derived from an EMBL/GenBank/DDBJ whole genome shotgun (WGS) entry which is preliminary data.</text>
</comment>
<dbReference type="RefSeq" id="WP_110997597.1">
    <property type="nucleotide sequence ID" value="NZ_QKTW01000006.1"/>
</dbReference>
<keyword evidence="3" id="KW-1185">Reference proteome</keyword>
<organism evidence="2 3">
    <name type="scientific">Taibaiella soli</name>
    <dbReference type="NCBI Taxonomy" id="1649169"/>
    <lineage>
        <taxon>Bacteria</taxon>
        <taxon>Pseudomonadati</taxon>
        <taxon>Bacteroidota</taxon>
        <taxon>Chitinophagia</taxon>
        <taxon>Chitinophagales</taxon>
        <taxon>Chitinophagaceae</taxon>
        <taxon>Taibaiella</taxon>
    </lineage>
</organism>
<evidence type="ECO:0000313" key="2">
    <source>
        <dbReference type="EMBL" id="PZF74181.1"/>
    </source>
</evidence>
<proteinExistence type="predicted"/>
<dbReference type="EMBL" id="QKTW01000006">
    <property type="protein sequence ID" value="PZF74181.1"/>
    <property type="molecule type" value="Genomic_DNA"/>
</dbReference>
<evidence type="ECO:0000259" key="1">
    <source>
        <dbReference type="Pfam" id="PF12697"/>
    </source>
</evidence>
<dbReference type="Pfam" id="PF12697">
    <property type="entry name" value="Abhydrolase_6"/>
    <property type="match status" value="1"/>
</dbReference>
<feature type="domain" description="AB hydrolase-1" evidence="1">
    <location>
        <begin position="26"/>
        <end position="257"/>
    </location>
</feature>
<dbReference type="SUPFAM" id="SSF53474">
    <property type="entry name" value="alpha/beta-Hydrolases"/>
    <property type="match status" value="1"/>
</dbReference>
<dbReference type="Proteomes" id="UP000248745">
    <property type="component" value="Unassembled WGS sequence"/>
</dbReference>
<dbReference type="OrthoDB" id="252464at2"/>
<dbReference type="PANTHER" id="PTHR43798">
    <property type="entry name" value="MONOACYLGLYCEROL LIPASE"/>
    <property type="match status" value="1"/>
</dbReference>
<dbReference type="InterPro" id="IPR050266">
    <property type="entry name" value="AB_hydrolase_sf"/>
</dbReference>
<dbReference type="PRINTS" id="PR00111">
    <property type="entry name" value="ABHYDROLASE"/>
</dbReference>
<gene>
    <name evidence="2" type="ORF">DN068_03965</name>
</gene>
<reference evidence="2 3" key="1">
    <citation type="submission" date="2018-06" db="EMBL/GenBank/DDBJ databases">
        <title>Mucibacter soli gen. nov., sp. nov., a new member of the family Chitinophagaceae producing mucin.</title>
        <authorList>
            <person name="Kim M.-K."/>
            <person name="Park S."/>
            <person name="Kim T.-S."/>
            <person name="Joung Y."/>
            <person name="Han J.-H."/>
            <person name="Kim S.B."/>
        </authorList>
    </citation>
    <scope>NUCLEOTIDE SEQUENCE [LARGE SCALE GENOMIC DNA]</scope>
    <source>
        <strain evidence="2 3">R1-15</strain>
    </source>
</reference>
<dbReference type="AlphaFoldDB" id="A0A2W2AFV1"/>
<sequence length="269" mass="30027">MVAYHTFEAENFPKISYRKTGNGDPLILIHGFPENGTLWQQVWPELSQRFMVIAPDLPGSGETVYNGGELSVEVMALTVQKIMEREGIEEAVIAGHSMGGYAALAFVDFFPEMTKGLSLVHSSAYADTEEKRETRRKAIGIIRKGGKDVFVRQMVTNLFSAYFKENQTAAINRQIETSLVLPEDSLVDFYNAMINRQGRVEVLRSAAFPVQWIIGREDNATPMAQALQQCYLANVNFVSVYADCGHMSMIEQPAKLVSDLGSFTAYCFK</sequence>
<dbReference type="InterPro" id="IPR000073">
    <property type="entry name" value="AB_hydrolase_1"/>
</dbReference>
<protein>
    <recommendedName>
        <fullName evidence="1">AB hydrolase-1 domain-containing protein</fullName>
    </recommendedName>
</protein>